<organism evidence="2 3">
    <name type="scientific">Escallonia herrerae</name>
    <dbReference type="NCBI Taxonomy" id="1293975"/>
    <lineage>
        <taxon>Eukaryota</taxon>
        <taxon>Viridiplantae</taxon>
        <taxon>Streptophyta</taxon>
        <taxon>Embryophyta</taxon>
        <taxon>Tracheophyta</taxon>
        <taxon>Spermatophyta</taxon>
        <taxon>Magnoliopsida</taxon>
        <taxon>eudicotyledons</taxon>
        <taxon>Gunneridae</taxon>
        <taxon>Pentapetalae</taxon>
        <taxon>asterids</taxon>
        <taxon>campanulids</taxon>
        <taxon>Escalloniales</taxon>
        <taxon>Escalloniaceae</taxon>
        <taxon>Escallonia</taxon>
    </lineage>
</organism>
<protein>
    <submittedName>
        <fullName evidence="2">Uncharacterized protein</fullName>
    </submittedName>
</protein>
<keyword evidence="3" id="KW-1185">Reference proteome</keyword>
<dbReference type="AlphaFoldDB" id="A0AA89BKT1"/>
<evidence type="ECO:0000313" key="2">
    <source>
        <dbReference type="EMBL" id="KAK3040277.1"/>
    </source>
</evidence>
<evidence type="ECO:0000313" key="3">
    <source>
        <dbReference type="Proteomes" id="UP001188597"/>
    </source>
</evidence>
<evidence type="ECO:0000256" key="1">
    <source>
        <dbReference type="SAM" id="SignalP"/>
    </source>
</evidence>
<keyword evidence="1" id="KW-0732">Signal</keyword>
<feature type="signal peptide" evidence="1">
    <location>
        <begin position="1"/>
        <end position="18"/>
    </location>
</feature>
<accession>A0AA89BKT1</accession>
<feature type="chain" id="PRO_5041653141" evidence="1">
    <location>
        <begin position="19"/>
        <end position="117"/>
    </location>
</feature>
<name>A0AA89BKT1_9ASTE</name>
<sequence length="117" mass="12569">MDGQVFLPIFFFLLRVICQVNKLRTSNPEAVDMNAINILDTTVPSLYLASNVVIVKTPNSSLPDAVFVSMALLSTKKPGCFGRGDGSSALFQVVKYRSAAVPKLSSNLMPGNLVPHG</sequence>
<dbReference type="EMBL" id="JAVXUP010000057">
    <property type="protein sequence ID" value="KAK3040277.1"/>
    <property type="molecule type" value="Genomic_DNA"/>
</dbReference>
<dbReference type="Proteomes" id="UP001188597">
    <property type="component" value="Unassembled WGS sequence"/>
</dbReference>
<comment type="caution">
    <text evidence="2">The sequence shown here is derived from an EMBL/GenBank/DDBJ whole genome shotgun (WGS) entry which is preliminary data.</text>
</comment>
<proteinExistence type="predicted"/>
<gene>
    <name evidence="2" type="ORF">RJ639_028192</name>
</gene>
<reference evidence="2" key="1">
    <citation type="submission" date="2022-12" db="EMBL/GenBank/DDBJ databases">
        <title>Draft genome assemblies for two species of Escallonia (Escalloniales).</title>
        <authorList>
            <person name="Chanderbali A."/>
            <person name="Dervinis C."/>
            <person name="Anghel I."/>
            <person name="Soltis D."/>
            <person name="Soltis P."/>
            <person name="Zapata F."/>
        </authorList>
    </citation>
    <scope>NUCLEOTIDE SEQUENCE</scope>
    <source>
        <strain evidence="2">UCBG64.0493</strain>
        <tissue evidence="2">Leaf</tissue>
    </source>
</reference>